<dbReference type="PANTHER" id="PTHR43377:SF1">
    <property type="entry name" value="BILIVERDIN REDUCTASE A"/>
    <property type="match status" value="1"/>
</dbReference>
<proteinExistence type="predicted"/>
<dbReference type="InterPro" id="IPR000683">
    <property type="entry name" value="Gfo/Idh/MocA-like_OxRdtase_N"/>
</dbReference>
<accession>A0A852RR42</accession>
<reference evidence="2 3" key="1">
    <citation type="submission" date="2020-07" db="EMBL/GenBank/DDBJ databases">
        <title>Sequencing the genomes of 1000 actinobacteria strains.</title>
        <authorList>
            <person name="Klenk H.-P."/>
        </authorList>
    </citation>
    <scope>NUCLEOTIDE SEQUENCE [LARGE SCALE GENOMIC DNA]</scope>
    <source>
        <strain evidence="2 3">DSM 19082</strain>
    </source>
</reference>
<dbReference type="InterPro" id="IPR051450">
    <property type="entry name" value="Gfo/Idh/MocA_Oxidoreductases"/>
</dbReference>
<comment type="caution">
    <text evidence="2">The sequence shown here is derived from an EMBL/GenBank/DDBJ whole genome shotgun (WGS) entry which is preliminary data.</text>
</comment>
<dbReference type="SUPFAM" id="SSF55347">
    <property type="entry name" value="Glyceraldehyde-3-phosphate dehydrogenase-like, C-terminal domain"/>
    <property type="match status" value="1"/>
</dbReference>
<protein>
    <submittedName>
        <fullName evidence="2">Putative dehydrogenase</fullName>
    </submittedName>
</protein>
<dbReference type="RefSeq" id="WP_179729116.1">
    <property type="nucleotide sequence ID" value="NZ_BAABEF010000001.1"/>
</dbReference>
<name>A0A852RR42_9ACTN</name>
<dbReference type="Gene3D" id="3.30.360.10">
    <property type="entry name" value="Dihydrodipicolinate Reductase, domain 2"/>
    <property type="match status" value="1"/>
</dbReference>
<dbReference type="AlphaFoldDB" id="A0A852RR42"/>
<gene>
    <name evidence="2" type="ORF">BJ958_004564</name>
</gene>
<dbReference type="Gene3D" id="3.40.50.720">
    <property type="entry name" value="NAD(P)-binding Rossmann-like Domain"/>
    <property type="match status" value="1"/>
</dbReference>
<feature type="domain" description="Gfo/Idh/MocA-like oxidoreductase N-terminal" evidence="1">
    <location>
        <begin position="6"/>
        <end position="108"/>
    </location>
</feature>
<keyword evidence="3" id="KW-1185">Reference proteome</keyword>
<sequence length="308" mass="32293">MSAPVVGLVGFGRWGRLIFRDLRALGAEVHVAVPSEASRKAALASGAASVVPSAGELPDADGYVVAPVTVRHAECVRALLPRDRPMFVEKPLTADPTSAAELVAAAGERIFVMDKWRYHPGVVELARLARNGAFGPIRSITSHRLGWGNPHRDVDAVWILLPHDLSIAVEILGRVPQPRFAVAPDASGTGLLAVLRDDDGPLVTCEVSADHPVNRRTVVVVGEHGSGQLADSWDDRIVLAGTVDGVEITPETRERPVGADLPLEAELRAFLDHLAGGPPPRSSAGDALAVVGAIATLRTMAGLPGATG</sequence>
<dbReference type="SUPFAM" id="SSF51735">
    <property type="entry name" value="NAD(P)-binding Rossmann-fold domains"/>
    <property type="match status" value="1"/>
</dbReference>
<evidence type="ECO:0000313" key="3">
    <source>
        <dbReference type="Proteomes" id="UP000582231"/>
    </source>
</evidence>
<dbReference type="Proteomes" id="UP000582231">
    <property type="component" value="Unassembled WGS sequence"/>
</dbReference>
<dbReference type="EMBL" id="JACCBF010000001">
    <property type="protein sequence ID" value="NYD33018.1"/>
    <property type="molecule type" value="Genomic_DNA"/>
</dbReference>
<dbReference type="Pfam" id="PF01408">
    <property type="entry name" value="GFO_IDH_MocA"/>
    <property type="match status" value="1"/>
</dbReference>
<organism evidence="2 3">
    <name type="scientific">Nocardioides kongjuensis</name>
    <dbReference type="NCBI Taxonomy" id="349522"/>
    <lineage>
        <taxon>Bacteria</taxon>
        <taxon>Bacillati</taxon>
        <taxon>Actinomycetota</taxon>
        <taxon>Actinomycetes</taxon>
        <taxon>Propionibacteriales</taxon>
        <taxon>Nocardioidaceae</taxon>
        <taxon>Nocardioides</taxon>
    </lineage>
</organism>
<evidence type="ECO:0000313" key="2">
    <source>
        <dbReference type="EMBL" id="NYD33018.1"/>
    </source>
</evidence>
<evidence type="ECO:0000259" key="1">
    <source>
        <dbReference type="Pfam" id="PF01408"/>
    </source>
</evidence>
<dbReference type="GO" id="GO:0000166">
    <property type="term" value="F:nucleotide binding"/>
    <property type="evidence" value="ECO:0007669"/>
    <property type="project" value="InterPro"/>
</dbReference>
<dbReference type="InterPro" id="IPR036291">
    <property type="entry name" value="NAD(P)-bd_dom_sf"/>
</dbReference>
<dbReference type="PANTHER" id="PTHR43377">
    <property type="entry name" value="BILIVERDIN REDUCTASE A"/>
    <property type="match status" value="1"/>
</dbReference>